<dbReference type="InterPro" id="IPR027417">
    <property type="entry name" value="P-loop_NTPase"/>
</dbReference>
<gene>
    <name evidence="4" type="ordered locus">RER_28960</name>
</gene>
<dbReference type="EMBL" id="AP008957">
    <property type="protein sequence ID" value="BAH33604.1"/>
    <property type="molecule type" value="Genomic_DNA"/>
</dbReference>
<evidence type="ECO:0000259" key="1">
    <source>
        <dbReference type="Pfam" id="PF25791"/>
    </source>
</evidence>
<protein>
    <recommendedName>
        <fullName evidence="6">BREX system P-loop protein BrxC</fullName>
    </recommendedName>
</protein>
<feature type="domain" description="Probable ATP-binding protein BrxC winged helix-turn-helix" evidence="1">
    <location>
        <begin position="777"/>
        <end position="851"/>
    </location>
</feature>
<dbReference type="Pfam" id="PF25796">
    <property type="entry name" value="BREX_BrxC_4th"/>
    <property type="match status" value="1"/>
</dbReference>
<dbReference type="eggNOG" id="COG1293">
    <property type="taxonomic scope" value="Bacteria"/>
</dbReference>
<evidence type="ECO:0000259" key="3">
    <source>
        <dbReference type="Pfam" id="PF25796"/>
    </source>
</evidence>
<dbReference type="InterPro" id="IPR058036">
    <property type="entry name" value="BREX_BrxC_4th"/>
</dbReference>
<evidence type="ECO:0000313" key="5">
    <source>
        <dbReference type="Proteomes" id="UP000002204"/>
    </source>
</evidence>
<reference evidence="5" key="1">
    <citation type="submission" date="2005-03" db="EMBL/GenBank/DDBJ databases">
        <title>Comparison of the complete genome sequences of Rhodococcus erythropolis PR4 and Rhodococcus opacus B4.</title>
        <authorList>
            <person name="Takarada H."/>
            <person name="Sekine M."/>
            <person name="Hosoyama A."/>
            <person name="Yamada R."/>
            <person name="Fujisawa T."/>
            <person name="Omata S."/>
            <person name="Shimizu A."/>
            <person name="Tsukatani N."/>
            <person name="Tanikawa S."/>
            <person name="Fujita N."/>
            <person name="Harayama S."/>
        </authorList>
    </citation>
    <scope>NUCLEOTIDE SEQUENCE [LARGE SCALE GENOMIC DNA]</scope>
    <source>
        <strain evidence="5">PR4 / NBRC 100887</strain>
    </source>
</reference>
<proteinExistence type="predicted"/>
<evidence type="ECO:0000259" key="2">
    <source>
        <dbReference type="Pfam" id="PF25792"/>
    </source>
</evidence>
<dbReference type="InterPro" id="IPR058038">
    <property type="entry name" value="BREX_BrxC_wHTH"/>
</dbReference>
<dbReference type="AlphaFoldDB" id="C0ZZ19"/>
<reference evidence="4 5" key="2">
    <citation type="journal article" date="2006" name="Environ. Microbiol.">
        <title>Sequence analysis of three plasmids harboured in Rhodococcus erythropolis strain PR4.</title>
        <authorList>
            <person name="Sekine M."/>
            <person name="Tanikawa S."/>
            <person name="Omata S."/>
            <person name="Saito M."/>
            <person name="Fujisawa T."/>
            <person name="Tsukatani N."/>
            <person name="Tajima T."/>
            <person name="Sekigawa T."/>
            <person name="Kosugi H."/>
            <person name="Matsuo Y."/>
            <person name="Nishiko R."/>
            <person name="Imamura K."/>
            <person name="Ito M."/>
            <person name="Narita H."/>
            <person name="Tago S."/>
            <person name="Fujita N."/>
            <person name="Harayama S."/>
        </authorList>
    </citation>
    <scope>NUCLEOTIDE SEQUENCE [LARGE SCALE GENOMIC DNA]</scope>
    <source>
        <strain evidence="5">PR4 / NBRC 100887</strain>
    </source>
</reference>
<organism evidence="4 5">
    <name type="scientific">Rhodococcus erythropolis (strain PR4 / NBRC 100887)</name>
    <dbReference type="NCBI Taxonomy" id="234621"/>
    <lineage>
        <taxon>Bacteria</taxon>
        <taxon>Bacillati</taxon>
        <taxon>Actinomycetota</taxon>
        <taxon>Actinomycetes</taxon>
        <taxon>Mycobacteriales</taxon>
        <taxon>Nocardiaceae</taxon>
        <taxon>Rhodococcus</taxon>
        <taxon>Rhodococcus erythropolis group</taxon>
    </lineage>
</organism>
<evidence type="ECO:0000313" key="4">
    <source>
        <dbReference type="EMBL" id="BAH33604.1"/>
    </source>
</evidence>
<dbReference type="HOGENOM" id="CLU_007924_0_0_11"/>
<evidence type="ECO:0008006" key="6">
    <source>
        <dbReference type="Google" id="ProtNLM"/>
    </source>
</evidence>
<dbReference type="RefSeq" id="WP_020907622.1">
    <property type="nucleotide sequence ID" value="NC_012490.1"/>
</dbReference>
<dbReference type="PATRIC" id="fig|234621.6.peg.3396"/>
<dbReference type="Proteomes" id="UP000002204">
    <property type="component" value="Chromosome"/>
</dbReference>
<dbReference type="Pfam" id="PF25792">
    <property type="entry name" value="BREX_BrxC_helical"/>
    <property type="match status" value="1"/>
</dbReference>
<accession>C0ZZ19</accession>
<dbReference type="InterPro" id="IPR047679">
    <property type="entry name" value="BREX_BrxC"/>
</dbReference>
<dbReference type="Pfam" id="PF25791">
    <property type="entry name" value="WHD_BREX_BrxC"/>
    <property type="match status" value="1"/>
</dbReference>
<dbReference type="KEGG" id="rer:RER_28960"/>
<feature type="domain" description="Probable ATP-binding protein BrxC 4th six-stranded beta-sheet" evidence="3">
    <location>
        <begin position="562"/>
        <end position="731"/>
    </location>
</feature>
<dbReference type="NCBIfam" id="NF033441">
    <property type="entry name" value="BREX_BrxC"/>
    <property type="match status" value="1"/>
</dbReference>
<name>C0ZZ19_RHOE4</name>
<feature type="domain" description="Probable ATP-binding protein BrxC alpha-helical" evidence="2">
    <location>
        <begin position="867"/>
        <end position="984"/>
    </location>
</feature>
<dbReference type="InterPro" id="IPR058037">
    <property type="entry name" value="BREX_BrxC_helical"/>
</dbReference>
<dbReference type="SUPFAM" id="SSF52540">
    <property type="entry name" value="P-loop containing nucleoside triphosphate hydrolases"/>
    <property type="match status" value="1"/>
</dbReference>
<sequence length="1168" mass="130469">MKLNEIFAKDVQRPIEGVIKADDTAHLGIEVDEYVLTNEAAKGLELLLEAYTNYTNANGVWISGFFGSGKSHLLKMLAHLLGDVEGQDFSREQVAASFRSKAEGGFLPGSLTKAERIPAKSLLFNIDQKATVISKDQSDALLKVFVKVFDESRGYYGNQGHVARFERDLDNRGQYESFKSTYARIAGRDWLQGREEGVLEEINVAKAYAEISGQSEGTPSNILTKYRNEYSVSIENFADEIKTWLDRQEPGFRLNFYVDEVGQFIGSNTHLMLNLQTIAESLNTKCQGRAWVFVTSQEDMDKIVGDRTKQQGNDFSKIQARFATRVKLTSADVEEVIRKRLLEKNEVGESALQAIYAAESANFKTLFDFVDGAKTYRNYTDEMHFVGTYPFVSYQFPLFQAAIEGISDHNVFEGRNSSVGERSMLGVVQQVAKDIGNVEVGRLATFDHMFAGIRASLKSSAQRAIDRSQRDLPDPESDITKLAVRLLKAMFLVKYVEGFHATPRNLTVLVYDRFGLDLPVLSKQVQEALTLLETQTYVQRNGNVYSYLTNEEQVIEEEIKNVDIDASEVSGRLSKILSGDVIRTYKLRYAKNGQDFTFGYKLDDQVHGPQRELTVHFITPEYPFEPEEIRMHSAGKDELRVILEPDERVLPDVRLLIKTEKYTKRKQTTSLSAIEDQILRSKATHNVEREKELVERIRRAIGKAELVINAADVTSTSQDAVARVTDGFQNLVSRTYTQLKLLGGSTYSEQQVAAFANPDQQSLIDDPFLSTLSAPGDEVLSYVLQRDRLGEQVTVKTIVDAFQSKPYGWDATSIEVVTAWLVGTSKVTIIVDGNALKRAEVAAVLRNTHKRSHAVVAPQKIFDERKVTDFRKFCTDFFDEAIAPKDPLELARHGSDKLRAKFYELNARMDGSKYPFVEQLSAPIALLEQSVNKPDEWYLTEFALGDELLDAKESVIDPIQSFLSGGQHEIYDTAVALLTANANNLSYLPDGSDSDVKRLLDDPNGFRGNRMTQLKQAAGALGRQIDEALAANRATVIESIGGRKSKVLGSSYYENSSEDARQRAVYEIDQIVDRVQQETQIALVREVGNTFEEKTYPALLDQLASSTRPTGGENDPEPAPAKQTVSVKTITALGVQGVLETSADIDNYLDALRIALVSTLNDGKRIAL</sequence>